<organism evidence="2 3">
    <name type="scientific">Austropuccinia psidii MF-1</name>
    <dbReference type="NCBI Taxonomy" id="1389203"/>
    <lineage>
        <taxon>Eukaryota</taxon>
        <taxon>Fungi</taxon>
        <taxon>Dikarya</taxon>
        <taxon>Basidiomycota</taxon>
        <taxon>Pucciniomycotina</taxon>
        <taxon>Pucciniomycetes</taxon>
        <taxon>Pucciniales</taxon>
        <taxon>Sphaerophragmiaceae</taxon>
        <taxon>Austropuccinia</taxon>
    </lineage>
</organism>
<accession>A0A9Q3GYV8</accession>
<comment type="caution">
    <text evidence="2">The sequence shown here is derived from an EMBL/GenBank/DDBJ whole genome shotgun (WGS) entry which is preliminary data.</text>
</comment>
<dbReference type="EMBL" id="AVOT02007258">
    <property type="protein sequence ID" value="MBW0483505.1"/>
    <property type="molecule type" value="Genomic_DNA"/>
</dbReference>
<protein>
    <recommendedName>
        <fullName evidence="1">Retrovirus-related Pol polyprotein from transposon TNT 1-94-like beta-barrel domain-containing protein</fullName>
    </recommendedName>
</protein>
<evidence type="ECO:0000259" key="1">
    <source>
        <dbReference type="Pfam" id="PF22936"/>
    </source>
</evidence>
<feature type="domain" description="Retrovirus-related Pol polyprotein from transposon TNT 1-94-like beta-barrel" evidence="1">
    <location>
        <begin position="273"/>
        <end position="347"/>
    </location>
</feature>
<keyword evidence="3" id="KW-1185">Reference proteome</keyword>
<dbReference type="Pfam" id="PF22936">
    <property type="entry name" value="Pol_BBD"/>
    <property type="match status" value="1"/>
</dbReference>
<sequence length="413" mass="47122">MVEYSIELAEKNKLSGSNFIDWKVRMKSILTFKKLYALATGTESIEMAAERDKLDPEQRDLAFEIICINCNVKIAAQFFSEANNDPTILWASIDSYYQPKTIQNQTMYLKQIFSTFLQKNKLEEALNKLLENTQQLCSLIDDKTVKPSVLLDSVVAMWVIRNLPEKYKTIGELWLKKCEIEKTTPSLKDTIEELHAYIIRTEDDTETKKALSAQRNKNKNKTTNRCSNNFHNPLAQHLEEDCWKLHPEKRPKNNKPIKALMARNDSISNSNFVLDLGATTSMVSNLSYFQSIKRKKQEIELADGSIIEALGHGTIRLEFTNIILTFSNTLFIPSLATNLISMTTFLKTHHVIKLLNQDKFEVIDQNSRQIVTGSLASGNLTLYHLPKALLCSTIPSKLTTLHKTAVHPSLDYF</sequence>
<dbReference type="AlphaFoldDB" id="A0A9Q3GYV8"/>
<name>A0A9Q3GYV8_9BASI</name>
<dbReference type="InterPro" id="IPR054722">
    <property type="entry name" value="PolX-like_BBD"/>
</dbReference>
<gene>
    <name evidence="2" type="ORF">O181_023220</name>
</gene>
<evidence type="ECO:0000313" key="3">
    <source>
        <dbReference type="Proteomes" id="UP000765509"/>
    </source>
</evidence>
<reference evidence="2" key="1">
    <citation type="submission" date="2021-03" db="EMBL/GenBank/DDBJ databases">
        <title>Draft genome sequence of rust myrtle Austropuccinia psidii MF-1, a brazilian biotype.</title>
        <authorList>
            <person name="Quecine M.C."/>
            <person name="Pachon D.M.R."/>
            <person name="Bonatelli M.L."/>
            <person name="Correr F.H."/>
            <person name="Franceschini L.M."/>
            <person name="Leite T.F."/>
            <person name="Margarido G.R.A."/>
            <person name="Almeida C.A."/>
            <person name="Ferrarezi J.A."/>
            <person name="Labate C.A."/>
        </authorList>
    </citation>
    <scope>NUCLEOTIDE SEQUENCE</scope>
    <source>
        <strain evidence="2">MF-1</strain>
    </source>
</reference>
<dbReference type="Proteomes" id="UP000765509">
    <property type="component" value="Unassembled WGS sequence"/>
</dbReference>
<evidence type="ECO:0000313" key="2">
    <source>
        <dbReference type="EMBL" id="MBW0483505.1"/>
    </source>
</evidence>
<dbReference type="OrthoDB" id="2663223at2759"/>
<proteinExistence type="predicted"/>